<feature type="domain" description="FAD-binding" evidence="1">
    <location>
        <begin position="6"/>
        <end position="311"/>
    </location>
</feature>
<dbReference type="PANTHER" id="PTHR43747:SF1">
    <property type="entry name" value="SLR1998 PROTEIN"/>
    <property type="match status" value="1"/>
</dbReference>
<dbReference type="Proteomes" id="UP000182179">
    <property type="component" value="Unassembled WGS sequence"/>
</dbReference>
<evidence type="ECO:0000259" key="1">
    <source>
        <dbReference type="Pfam" id="PF01494"/>
    </source>
</evidence>
<accession>A0A1H4ZIP0</accession>
<sequence>MPSAVVDALVVGAGPAGLSVALRLRQLGYRVLLIERSVVWPRPHIGEALTPGVQNIIALLDAHDALDGVPHLAGRPSRVLWRGREAERVADTGSAIVHRAHFDASLLALARLRGVEVERPAQLQAISGIAGDWRVTLRCGGDFRQVTARYIVEAGGRSTQARAQRLDCAPRLAAMWTDIPQAGLSLDMLGVTQTEAIEHGWLWGASLPGRRYRIMLVTDPLTARAALPGKPADRLAHACAGSTLFADLAPQTFDGEVKMCAATPYVAPDSWQDGRVKIGDAAFALDPISSSGVEKAMRFSLQAAVAIHTHLSSNTDDSAALARTFFEQRLIDATARHAHWTAAAYQQAWCAGKSFWKARAHVHFGSDAHTDWPVFQFRLRQACDRLQNLQTPALRPLAALHQRPDLRLSTQANLIQHPCVIADKVQMHMALEHPNLERPLAFLENEPLFPHLERLREPHSFDHVLRQFSTDMPIDKANKIVGWLWKQGVLENVNAIAN</sequence>
<dbReference type="Gene3D" id="3.30.9.100">
    <property type="match status" value="1"/>
</dbReference>
<dbReference type="SUPFAM" id="SSF51905">
    <property type="entry name" value="FAD/NAD(P)-binding domain"/>
    <property type="match status" value="1"/>
</dbReference>
<dbReference type="InterPro" id="IPR050816">
    <property type="entry name" value="Flavin-dep_Halogenase_NPB"/>
</dbReference>
<dbReference type="EMBL" id="FNTS01000002">
    <property type="protein sequence ID" value="SED29354.1"/>
    <property type="molecule type" value="Genomic_DNA"/>
</dbReference>
<protein>
    <submittedName>
        <fullName evidence="2">Dehydrogenase (Flavoprotein)</fullName>
    </submittedName>
</protein>
<reference evidence="2 3" key="1">
    <citation type="submission" date="2016-10" db="EMBL/GenBank/DDBJ databases">
        <authorList>
            <person name="Varghese N."/>
            <person name="Submissions S."/>
        </authorList>
    </citation>
    <scope>NUCLEOTIDE SEQUENCE [LARGE SCALE GENOMIC DNA]</scope>
    <source>
        <strain evidence="2 3">BS2773</strain>
    </source>
</reference>
<dbReference type="RefSeq" id="WP_074851494.1">
    <property type="nucleotide sequence ID" value="NZ_FNTS01000002.1"/>
</dbReference>
<dbReference type="PANTHER" id="PTHR43747">
    <property type="entry name" value="FAD-BINDING PROTEIN"/>
    <property type="match status" value="1"/>
</dbReference>
<keyword evidence="3" id="KW-1185">Reference proteome</keyword>
<dbReference type="Gene3D" id="3.50.50.60">
    <property type="entry name" value="FAD/NAD(P)-binding domain"/>
    <property type="match status" value="1"/>
</dbReference>
<dbReference type="Pfam" id="PF01494">
    <property type="entry name" value="FAD_binding_3"/>
    <property type="match status" value="1"/>
</dbReference>
<name>A0A1H4ZIP0_9PSED</name>
<dbReference type="PRINTS" id="PR00420">
    <property type="entry name" value="RNGMNOXGNASE"/>
</dbReference>
<proteinExistence type="predicted"/>
<evidence type="ECO:0000313" key="2">
    <source>
        <dbReference type="EMBL" id="SED29354.1"/>
    </source>
</evidence>
<gene>
    <name evidence="2" type="ORF">SAMN04515675_0593</name>
</gene>
<dbReference type="InterPro" id="IPR036188">
    <property type="entry name" value="FAD/NAD-bd_sf"/>
</dbReference>
<dbReference type="InterPro" id="IPR002938">
    <property type="entry name" value="FAD-bd"/>
</dbReference>
<organism evidence="2 3">
    <name type="scientific">Pseudomonas costantinii</name>
    <dbReference type="NCBI Taxonomy" id="168469"/>
    <lineage>
        <taxon>Bacteria</taxon>
        <taxon>Pseudomonadati</taxon>
        <taxon>Pseudomonadota</taxon>
        <taxon>Gammaproteobacteria</taxon>
        <taxon>Pseudomonadales</taxon>
        <taxon>Pseudomonadaceae</taxon>
        <taxon>Pseudomonas</taxon>
    </lineage>
</organism>
<evidence type="ECO:0000313" key="3">
    <source>
        <dbReference type="Proteomes" id="UP000182179"/>
    </source>
</evidence>
<comment type="caution">
    <text evidence="2">The sequence shown here is derived from an EMBL/GenBank/DDBJ whole genome shotgun (WGS) entry which is preliminary data.</text>
</comment>